<dbReference type="EMBL" id="JACGWJ010000007">
    <property type="protein sequence ID" value="KAL0408029.1"/>
    <property type="molecule type" value="Genomic_DNA"/>
</dbReference>
<reference evidence="1" key="1">
    <citation type="submission" date="2020-06" db="EMBL/GenBank/DDBJ databases">
        <authorList>
            <person name="Li T."/>
            <person name="Hu X."/>
            <person name="Zhang T."/>
            <person name="Song X."/>
            <person name="Zhang H."/>
            <person name="Dai N."/>
            <person name="Sheng W."/>
            <person name="Hou X."/>
            <person name="Wei L."/>
        </authorList>
    </citation>
    <scope>NUCLEOTIDE SEQUENCE</scope>
    <source>
        <strain evidence="1">G02</strain>
        <tissue evidence="1">Leaf</tissue>
    </source>
</reference>
<name>A0AAW2TU25_SESRA</name>
<proteinExistence type="predicted"/>
<accession>A0AAW2TU25</accession>
<protein>
    <submittedName>
        <fullName evidence="1">Uncharacterized protein</fullName>
    </submittedName>
</protein>
<organism evidence="1">
    <name type="scientific">Sesamum radiatum</name>
    <name type="common">Black benniseed</name>
    <dbReference type="NCBI Taxonomy" id="300843"/>
    <lineage>
        <taxon>Eukaryota</taxon>
        <taxon>Viridiplantae</taxon>
        <taxon>Streptophyta</taxon>
        <taxon>Embryophyta</taxon>
        <taxon>Tracheophyta</taxon>
        <taxon>Spermatophyta</taxon>
        <taxon>Magnoliopsida</taxon>
        <taxon>eudicotyledons</taxon>
        <taxon>Gunneridae</taxon>
        <taxon>Pentapetalae</taxon>
        <taxon>asterids</taxon>
        <taxon>lamiids</taxon>
        <taxon>Lamiales</taxon>
        <taxon>Pedaliaceae</taxon>
        <taxon>Sesamum</taxon>
    </lineage>
</organism>
<dbReference type="AlphaFoldDB" id="A0AAW2TU25"/>
<sequence>MRRAVDDKDSSALVQELRKKIREAVRNKSSQELEQNLFDPKLLNAFRAALAGSGAENRKPTLDVKAKRSLLQKGKVRESLTKKIYGMGERRAWTRECEVEFWKHRCIKHLSLKNSDIKSVLDLLRDNSDCTKKMPANEEVDKGSILSRLYLADTSVFPRKNDIKPVSAQKAAASHEQKTDGLMEKLLYRCPLTSLRKLRRKIVYRR</sequence>
<reference evidence="1" key="2">
    <citation type="journal article" date="2024" name="Plant">
        <title>Genomic evolution and insights into agronomic trait innovations of Sesamum species.</title>
        <authorList>
            <person name="Miao H."/>
            <person name="Wang L."/>
            <person name="Qu L."/>
            <person name="Liu H."/>
            <person name="Sun Y."/>
            <person name="Le M."/>
            <person name="Wang Q."/>
            <person name="Wei S."/>
            <person name="Zheng Y."/>
            <person name="Lin W."/>
            <person name="Duan Y."/>
            <person name="Cao H."/>
            <person name="Xiong S."/>
            <person name="Wang X."/>
            <person name="Wei L."/>
            <person name="Li C."/>
            <person name="Ma Q."/>
            <person name="Ju M."/>
            <person name="Zhao R."/>
            <person name="Li G."/>
            <person name="Mu C."/>
            <person name="Tian Q."/>
            <person name="Mei H."/>
            <person name="Zhang T."/>
            <person name="Gao T."/>
            <person name="Zhang H."/>
        </authorList>
    </citation>
    <scope>NUCLEOTIDE SEQUENCE</scope>
    <source>
        <strain evidence="1">G02</strain>
    </source>
</reference>
<comment type="caution">
    <text evidence="1">The sequence shown here is derived from an EMBL/GenBank/DDBJ whole genome shotgun (WGS) entry which is preliminary data.</text>
</comment>
<gene>
    <name evidence="1" type="ORF">Sradi_1737300</name>
</gene>
<evidence type="ECO:0000313" key="1">
    <source>
        <dbReference type="EMBL" id="KAL0408029.1"/>
    </source>
</evidence>